<evidence type="ECO:0000256" key="1">
    <source>
        <dbReference type="SAM" id="MobiDB-lite"/>
    </source>
</evidence>
<evidence type="ECO:0000313" key="2">
    <source>
        <dbReference type="EMBL" id="MBB3206277.1"/>
    </source>
</evidence>
<reference evidence="2 3" key="1">
    <citation type="submission" date="2020-08" db="EMBL/GenBank/DDBJ databases">
        <title>Genomic Encyclopedia of Type Strains, Phase III (KMG-III): the genomes of soil and plant-associated and newly described type strains.</title>
        <authorList>
            <person name="Whitman W."/>
        </authorList>
    </citation>
    <scope>NUCLEOTIDE SEQUENCE [LARGE SCALE GENOMIC DNA]</scope>
    <source>
        <strain evidence="2 3">CECT 8075</strain>
    </source>
</reference>
<accession>A0A7W5DY16</accession>
<name>A0A7W5DY16_9BACT</name>
<keyword evidence="3" id="KW-1185">Reference proteome</keyword>
<proteinExistence type="predicted"/>
<dbReference type="SUPFAM" id="SSF53448">
    <property type="entry name" value="Nucleotide-diphospho-sugar transferases"/>
    <property type="match status" value="1"/>
</dbReference>
<dbReference type="Gene3D" id="3.90.550.10">
    <property type="entry name" value="Spore Coat Polysaccharide Biosynthesis Protein SpsA, Chain A"/>
    <property type="match status" value="1"/>
</dbReference>
<dbReference type="AlphaFoldDB" id="A0A7W5DY16"/>
<gene>
    <name evidence="2" type="ORF">FHS27_002086</name>
</gene>
<feature type="region of interest" description="Disordered" evidence="1">
    <location>
        <begin position="327"/>
        <end position="348"/>
    </location>
</feature>
<evidence type="ECO:0008006" key="4">
    <source>
        <dbReference type="Google" id="ProtNLM"/>
    </source>
</evidence>
<protein>
    <recommendedName>
        <fullName evidence="4">Glycosyl transferase</fullName>
    </recommendedName>
</protein>
<dbReference type="EMBL" id="JACHXU010000006">
    <property type="protein sequence ID" value="MBB3206277.1"/>
    <property type="molecule type" value="Genomic_DNA"/>
</dbReference>
<dbReference type="RefSeq" id="WP_184304665.1">
    <property type="nucleotide sequence ID" value="NZ_JACHXU010000006.1"/>
</dbReference>
<sequence>MQFATIITESHVGYALALAESISCQVSDADKVQLHCLVVDSDEQQEACQISANTIVRFYRLADVRGGVYFDVIFQKYHGTDFDAFRWSMKPVFVACLLKDCSPDSLAFVDPDQFFVGDPTVLFEQLDRSRFLLSPHDRPIDPSVEGMFTDNFTDGIFNGGLFVCRADAEDILEWWASVCAHRCEVRRELGCFVDQKYLDAVLTNFHSTDWIRHRGANVASWNMHTRRRQLLDHGAIRIDDQPLICVHFSGSTIRMIDYGIDPNLAPALKLYREVLAKHGINLPFNEKPKSRKHERILPPVQSSTRSWGIRSVARYLKRWLRGPIGNLARTTDRQARDANSPDDQDSSS</sequence>
<comment type="caution">
    <text evidence="2">The sequence shown here is derived from an EMBL/GenBank/DDBJ whole genome shotgun (WGS) entry which is preliminary data.</text>
</comment>
<organism evidence="2 3">
    <name type="scientific">Aporhodopirellula rubra</name>
    <dbReference type="NCBI Taxonomy" id="980271"/>
    <lineage>
        <taxon>Bacteria</taxon>
        <taxon>Pseudomonadati</taxon>
        <taxon>Planctomycetota</taxon>
        <taxon>Planctomycetia</taxon>
        <taxon>Pirellulales</taxon>
        <taxon>Pirellulaceae</taxon>
        <taxon>Aporhodopirellula</taxon>
    </lineage>
</organism>
<evidence type="ECO:0000313" key="3">
    <source>
        <dbReference type="Proteomes" id="UP000536179"/>
    </source>
</evidence>
<dbReference type="Proteomes" id="UP000536179">
    <property type="component" value="Unassembled WGS sequence"/>
</dbReference>
<dbReference type="InterPro" id="IPR029044">
    <property type="entry name" value="Nucleotide-diphossugar_trans"/>
</dbReference>